<evidence type="ECO:0000256" key="1">
    <source>
        <dbReference type="SAM" id="Coils"/>
    </source>
</evidence>
<dbReference type="GO" id="GO:0090313">
    <property type="term" value="P:regulation of protein targeting to membrane"/>
    <property type="evidence" value="ECO:0007669"/>
    <property type="project" value="TreeGrafter"/>
</dbReference>
<feature type="coiled-coil region" evidence="1">
    <location>
        <begin position="792"/>
        <end position="827"/>
    </location>
</feature>
<organism evidence="3 4">
    <name type="scientific">Eiseniibacteriota bacterium</name>
    <dbReference type="NCBI Taxonomy" id="2212470"/>
    <lineage>
        <taxon>Bacteria</taxon>
        <taxon>Candidatus Eiseniibacteriota</taxon>
    </lineage>
</organism>
<dbReference type="AlphaFoldDB" id="A0A849SH89"/>
<evidence type="ECO:0000313" key="4">
    <source>
        <dbReference type="Proteomes" id="UP000580839"/>
    </source>
</evidence>
<dbReference type="Proteomes" id="UP000580839">
    <property type="component" value="Unassembled WGS sequence"/>
</dbReference>
<proteinExistence type="predicted"/>
<protein>
    <submittedName>
        <fullName evidence="3">AsmA family protein</fullName>
    </submittedName>
</protein>
<dbReference type="PANTHER" id="PTHR30441:SF8">
    <property type="entry name" value="DUF748 DOMAIN-CONTAINING PROTEIN"/>
    <property type="match status" value="1"/>
</dbReference>
<dbReference type="PANTHER" id="PTHR30441">
    <property type="entry name" value="DUF748 DOMAIN-CONTAINING PROTEIN"/>
    <property type="match status" value="1"/>
</dbReference>
<keyword evidence="2" id="KW-0472">Membrane</keyword>
<sequence>MIRPVQSSESRGRVSRVLLMVLAIPVLLALIAWATVAMLFPPAKVRSMVQQQLEGVLARPATYRDARVGLWPPVRLTVIEPALAEPGGFRAGSALTLRALHLDLDVFALLSRKIVVRRVVLDGPRVHLVLNEDGSTNFDRLTKEQPAAGPDSKPMDIEVRELEIHDGQVLTDAVRARRRVMFGIATRSAISTEAQGSRFATSGRTTISGLAFGPITAAKLSDLDASLGKLEWKIDHRGKYDAKQNRLALEQLALAFGGTSIGVSGLVDQPGPESRVDLKAKASGVDLAQIMGFLSAADAAALHGIEAAGVLDFDLGIRGAMGPGHSPRIIGVLTVKEGRFRYPNAPARVESLSFTTRFAPDSLGIGDLRANVVGSGGATPLRARLAVTHFADPNVVFAVQGDVDLAAVTPMIAPRETQLGGRVALDVRGRGRANDPGSIALEGNAKLSNVSVAAPDLPNRIEAINGTIAFSPQRAKVSGLTGKGGKSSFMLDADVTRPLALLAKPGSAAPSGVTFSLVSPHLDLAELLPTSKGAPLVPNATGGGEVRIARLMNQKLDVRDVRAAVTLEPGVIAIPRFALDGYDGHVTGNARFDLTQPESPRFAVNAHIDSVEADAILSAWTPLRGLFKGRLGTTLDLSGAGATPEAIARTLSAAGLAAFLDGTFGPAPAIEAIAKQLKLDPGRLTRVRDLRLPFHIANGRVVTDKANMRTPFGIWIVSGGVGFDGSLDYVVSASFPRDLVPAPEASSLLGVGALTDAQGNLLADLRVTGTARAPRVSLDLAATGARVKGRISEALTQQSEKVQQELRDEAERRRRAAEDSLRAVAARARRLS</sequence>
<gene>
    <name evidence="3" type="ORF">HOP12_02000</name>
</gene>
<feature type="non-terminal residue" evidence="3">
    <location>
        <position position="832"/>
    </location>
</feature>
<reference evidence="3 4" key="1">
    <citation type="submission" date="2020-04" db="EMBL/GenBank/DDBJ databases">
        <title>Metagenomic profiling of ammonia- and methane-oxidizing microorganisms in a Dutch drinking water treatment plant.</title>
        <authorList>
            <person name="Poghosyan L."/>
            <person name="Leucker S."/>
        </authorList>
    </citation>
    <scope>NUCLEOTIDE SEQUENCE [LARGE SCALE GENOMIC DNA]</scope>
    <source>
        <strain evidence="3">S-RSF-IL-03</strain>
    </source>
</reference>
<dbReference type="EMBL" id="JABFRW010000021">
    <property type="protein sequence ID" value="NOT32923.1"/>
    <property type="molecule type" value="Genomic_DNA"/>
</dbReference>
<dbReference type="GO" id="GO:0005886">
    <property type="term" value="C:plasma membrane"/>
    <property type="evidence" value="ECO:0007669"/>
    <property type="project" value="TreeGrafter"/>
</dbReference>
<dbReference type="InterPro" id="IPR008023">
    <property type="entry name" value="DUF748"/>
</dbReference>
<evidence type="ECO:0000313" key="3">
    <source>
        <dbReference type="EMBL" id="NOT32923.1"/>
    </source>
</evidence>
<keyword evidence="2" id="KW-0812">Transmembrane</keyword>
<accession>A0A849SH89</accession>
<name>A0A849SH89_UNCEI</name>
<keyword evidence="1" id="KW-0175">Coiled coil</keyword>
<evidence type="ECO:0000256" key="2">
    <source>
        <dbReference type="SAM" id="Phobius"/>
    </source>
</evidence>
<feature type="transmembrane region" description="Helical" evidence="2">
    <location>
        <begin position="17"/>
        <end position="40"/>
    </location>
</feature>
<dbReference type="InterPro" id="IPR052894">
    <property type="entry name" value="AsmA-related"/>
</dbReference>
<comment type="caution">
    <text evidence="3">The sequence shown here is derived from an EMBL/GenBank/DDBJ whole genome shotgun (WGS) entry which is preliminary data.</text>
</comment>
<dbReference type="Pfam" id="PF05359">
    <property type="entry name" value="DUF748"/>
    <property type="match status" value="1"/>
</dbReference>
<keyword evidence="2" id="KW-1133">Transmembrane helix</keyword>